<proteinExistence type="predicted"/>
<keyword evidence="1" id="KW-1133">Transmembrane helix</keyword>
<organism evidence="2 3">
    <name type="scientific">Paragonimus westermani</name>
    <dbReference type="NCBI Taxonomy" id="34504"/>
    <lineage>
        <taxon>Eukaryota</taxon>
        <taxon>Metazoa</taxon>
        <taxon>Spiralia</taxon>
        <taxon>Lophotrochozoa</taxon>
        <taxon>Platyhelminthes</taxon>
        <taxon>Trematoda</taxon>
        <taxon>Digenea</taxon>
        <taxon>Plagiorchiida</taxon>
        <taxon>Troglotremata</taxon>
        <taxon>Troglotrematidae</taxon>
        <taxon>Paragonimus</taxon>
    </lineage>
</organism>
<accession>A0A5J4N462</accession>
<dbReference type="AlphaFoldDB" id="A0A5J4N462"/>
<gene>
    <name evidence="2" type="ORF">DEA37_0001043</name>
</gene>
<protein>
    <submittedName>
        <fullName evidence="2">Uncharacterized protein</fullName>
    </submittedName>
</protein>
<keyword evidence="3" id="KW-1185">Reference proteome</keyword>
<evidence type="ECO:0000256" key="1">
    <source>
        <dbReference type="SAM" id="Phobius"/>
    </source>
</evidence>
<sequence>MQFKFVRNGLFLAIRILPSVFVCFACALGHFFLAPGFDHCDDLFRVCRMPNCSEGTDIYEPNNVSVCFTRLTVLVDIVKDVIYSQLIFYLVLISFTYANFGQRIWKFRWSTNPSWCFSAFILSVDWLDLFEPVSF</sequence>
<feature type="transmembrane region" description="Helical" evidence="1">
    <location>
        <begin position="81"/>
        <end position="100"/>
    </location>
</feature>
<keyword evidence="1" id="KW-0472">Membrane</keyword>
<evidence type="ECO:0000313" key="2">
    <source>
        <dbReference type="EMBL" id="KAA3670264.1"/>
    </source>
</evidence>
<dbReference type="Proteomes" id="UP000324629">
    <property type="component" value="Unassembled WGS sequence"/>
</dbReference>
<reference evidence="2 3" key="1">
    <citation type="journal article" date="2019" name="Gigascience">
        <title>Whole-genome sequence of the oriental lung fluke Paragonimus westermani.</title>
        <authorList>
            <person name="Oey H."/>
            <person name="Zakrzewski M."/>
            <person name="Narain K."/>
            <person name="Devi K.R."/>
            <person name="Agatsuma T."/>
            <person name="Nawaratna S."/>
            <person name="Gobert G.N."/>
            <person name="Jones M.K."/>
            <person name="Ragan M.A."/>
            <person name="McManus D.P."/>
            <person name="Krause L."/>
        </authorList>
    </citation>
    <scope>NUCLEOTIDE SEQUENCE [LARGE SCALE GENOMIC DNA]</scope>
    <source>
        <strain evidence="2 3">IND2009</strain>
    </source>
</reference>
<keyword evidence="1" id="KW-0812">Transmembrane</keyword>
<dbReference type="EMBL" id="QNGE01012054">
    <property type="protein sequence ID" value="KAA3670264.1"/>
    <property type="molecule type" value="Genomic_DNA"/>
</dbReference>
<feature type="transmembrane region" description="Helical" evidence="1">
    <location>
        <begin position="12"/>
        <end position="33"/>
    </location>
</feature>
<comment type="caution">
    <text evidence="2">The sequence shown here is derived from an EMBL/GenBank/DDBJ whole genome shotgun (WGS) entry which is preliminary data.</text>
</comment>
<name>A0A5J4N462_9TREM</name>
<evidence type="ECO:0000313" key="3">
    <source>
        <dbReference type="Proteomes" id="UP000324629"/>
    </source>
</evidence>